<evidence type="ECO:0000259" key="2">
    <source>
        <dbReference type="PROSITE" id="PS50975"/>
    </source>
</evidence>
<evidence type="ECO:0000313" key="3">
    <source>
        <dbReference type="EMBL" id="GLX83853.1"/>
    </source>
</evidence>
<dbReference type="InterPro" id="IPR013815">
    <property type="entry name" value="ATP_grasp_subdomain_1"/>
</dbReference>
<proteinExistence type="predicted"/>
<keyword evidence="1" id="KW-0067">ATP-binding</keyword>
<evidence type="ECO:0000313" key="4">
    <source>
        <dbReference type="Proteomes" id="UP001157134"/>
    </source>
</evidence>
<dbReference type="PROSITE" id="PS50975">
    <property type="entry name" value="ATP_GRASP"/>
    <property type="match status" value="1"/>
</dbReference>
<protein>
    <recommendedName>
        <fullName evidence="2">ATP-grasp domain-containing protein</fullName>
    </recommendedName>
</protein>
<comment type="caution">
    <text evidence="3">The sequence shown here is derived from an EMBL/GenBank/DDBJ whole genome shotgun (WGS) entry which is preliminary data.</text>
</comment>
<dbReference type="SUPFAM" id="SSF56059">
    <property type="entry name" value="Glutathione synthetase ATP-binding domain-like"/>
    <property type="match status" value="1"/>
</dbReference>
<dbReference type="Gene3D" id="3.40.50.20">
    <property type="match status" value="1"/>
</dbReference>
<keyword evidence="4" id="KW-1185">Reference proteome</keyword>
<accession>A0ABQ6H6S8</accession>
<dbReference type="Gene3D" id="3.30.470.20">
    <property type="entry name" value="ATP-grasp fold, B domain"/>
    <property type="match status" value="1"/>
</dbReference>
<keyword evidence="1" id="KW-0547">Nucleotide-binding</keyword>
<dbReference type="InterPro" id="IPR011761">
    <property type="entry name" value="ATP-grasp"/>
</dbReference>
<feature type="domain" description="ATP-grasp" evidence="2">
    <location>
        <begin position="114"/>
        <end position="304"/>
    </location>
</feature>
<reference evidence="3 4" key="1">
    <citation type="submission" date="2023-03" db="EMBL/GenBank/DDBJ databases">
        <title>Thalassotalea loyana LMG 22536T draft genome sequence.</title>
        <authorList>
            <person name="Sawabe T."/>
        </authorList>
    </citation>
    <scope>NUCLEOTIDE SEQUENCE [LARGE SCALE GENOMIC DNA]</scope>
    <source>
        <strain evidence="3 4">LMG 22536</strain>
    </source>
</reference>
<sequence>MKNTIILAAGPNGLGVLRSLDLADIKCQIVTRTADDVAHLSRLPVAKHTIVGKGDSEQYGWLLEFLTAQPSDTIVIPTSDWFVSFLTEYQEQLSQNCRFIIPDENLSDVLIDKAAETKTIGEIIPLPKTIQHIESKEQLLASIELPIIVKPRSHKHMVLGSKNIVINTDQELDAFFDKFSDVLTSVIAQEIIGGEDSNQWVCNCFFDQEGELTQAFTFNRLRLSPSHYGVTSYAVSQLNQDVIELSRKLGKALNYCGPAMIEFKKDPKDGVYKYIEINPRLGMCNYFDTSCGINNALLTHQMASGTFVKQEKQMVENVMFVSFYEDFFSRLRDGEKLFSILKEYTKNRLTKRHIFIYFSWRDPFPAIKLGLRQLGSLFKAVFKKIF</sequence>
<evidence type="ECO:0000256" key="1">
    <source>
        <dbReference type="PROSITE-ProRule" id="PRU00409"/>
    </source>
</evidence>
<dbReference type="EMBL" id="BSSV01000001">
    <property type="protein sequence ID" value="GLX83853.1"/>
    <property type="molecule type" value="Genomic_DNA"/>
</dbReference>
<dbReference type="Gene3D" id="3.30.1490.20">
    <property type="entry name" value="ATP-grasp fold, A domain"/>
    <property type="match status" value="1"/>
</dbReference>
<organism evidence="3 4">
    <name type="scientific">Thalassotalea loyana</name>
    <dbReference type="NCBI Taxonomy" id="280483"/>
    <lineage>
        <taxon>Bacteria</taxon>
        <taxon>Pseudomonadati</taxon>
        <taxon>Pseudomonadota</taxon>
        <taxon>Gammaproteobacteria</taxon>
        <taxon>Alteromonadales</taxon>
        <taxon>Colwelliaceae</taxon>
        <taxon>Thalassotalea</taxon>
    </lineage>
</organism>
<dbReference type="Proteomes" id="UP001157134">
    <property type="component" value="Unassembled WGS sequence"/>
</dbReference>
<gene>
    <name evidence="3" type="ORF">tloyanaT_01050</name>
</gene>
<name>A0ABQ6H6S8_9GAMM</name>